<keyword evidence="7 8" id="KW-0066">ATP synthesis</keyword>
<evidence type="ECO:0000256" key="9">
    <source>
        <dbReference type="RuleBase" id="RU003656"/>
    </source>
</evidence>
<comment type="similarity">
    <text evidence="2 8 9">Belongs to the ATPase epsilon chain family.</text>
</comment>
<dbReference type="GO" id="GO:0046933">
    <property type="term" value="F:proton-transporting ATP synthase activity, rotational mechanism"/>
    <property type="evidence" value="ECO:0007669"/>
    <property type="project" value="UniProtKB-UniRule"/>
</dbReference>
<keyword evidence="12" id="KW-1185">Reference proteome</keyword>
<evidence type="ECO:0000313" key="11">
    <source>
        <dbReference type="EMBL" id="MBO1750849.1"/>
    </source>
</evidence>
<dbReference type="EMBL" id="JAGEMK010000001">
    <property type="protein sequence ID" value="MBO1750849.1"/>
    <property type="molecule type" value="Genomic_DNA"/>
</dbReference>
<evidence type="ECO:0000259" key="10">
    <source>
        <dbReference type="Pfam" id="PF02823"/>
    </source>
</evidence>
<accession>A0A939RTB2</accession>
<proteinExistence type="inferred from homology"/>
<dbReference type="GO" id="GO:0045259">
    <property type="term" value="C:proton-transporting ATP synthase complex"/>
    <property type="evidence" value="ECO:0007669"/>
    <property type="project" value="UniProtKB-KW"/>
</dbReference>
<evidence type="ECO:0000256" key="7">
    <source>
        <dbReference type="ARBA" id="ARBA00023310"/>
    </source>
</evidence>
<dbReference type="InterPro" id="IPR020546">
    <property type="entry name" value="ATP_synth_F1_dsu/esu_N"/>
</dbReference>
<evidence type="ECO:0000256" key="5">
    <source>
        <dbReference type="ARBA" id="ARBA00023136"/>
    </source>
</evidence>
<comment type="function">
    <text evidence="8">Produces ATP from ADP in the presence of a proton gradient across the membrane.</text>
</comment>
<keyword evidence="6 8" id="KW-0139">CF(1)</keyword>
<organism evidence="11 12">
    <name type="scientific">Actinotalea soli</name>
    <dbReference type="NCBI Taxonomy" id="2819234"/>
    <lineage>
        <taxon>Bacteria</taxon>
        <taxon>Bacillati</taxon>
        <taxon>Actinomycetota</taxon>
        <taxon>Actinomycetes</taxon>
        <taxon>Micrococcales</taxon>
        <taxon>Cellulomonadaceae</taxon>
        <taxon>Actinotalea</taxon>
    </lineage>
</organism>
<dbReference type="HAMAP" id="MF_00530">
    <property type="entry name" value="ATP_synth_epsil_bac"/>
    <property type="match status" value="1"/>
</dbReference>
<dbReference type="Proteomes" id="UP000664209">
    <property type="component" value="Unassembled WGS sequence"/>
</dbReference>
<dbReference type="SUPFAM" id="SSF51344">
    <property type="entry name" value="Epsilon subunit of F1F0-ATP synthase N-terminal domain"/>
    <property type="match status" value="1"/>
</dbReference>
<evidence type="ECO:0000256" key="6">
    <source>
        <dbReference type="ARBA" id="ARBA00023196"/>
    </source>
</evidence>
<dbReference type="RefSeq" id="WP_208054463.1">
    <property type="nucleotide sequence ID" value="NZ_JAGEMK010000001.1"/>
</dbReference>
<gene>
    <name evidence="8" type="primary">atpC</name>
    <name evidence="11" type="ORF">J4G33_03435</name>
</gene>
<dbReference type="Gene3D" id="2.60.15.10">
    <property type="entry name" value="F0F1 ATP synthase delta/epsilon subunit, N-terminal"/>
    <property type="match status" value="1"/>
</dbReference>
<feature type="domain" description="ATP synthase F1 complex delta/epsilon subunit N-terminal" evidence="10">
    <location>
        <begin position="4"/>
        <end position="83"/>
    </location>
</feature>
<dbReference type="AlphaFoldDB" id="A0A939RTB2"/>
<comment type="caution">
    <text evidence="11">The sequence shown here is derived from an EMBL/GenBank/DDBJ whole genome shotgun (WGS) entry which is preliminary data.</text>
</comment>
<dbReference type="InterPro" id="IPR001469">
    <property type="entry name" value="ATP_synth_F1_dsu/esu"/>
</dbReference>
<protein>
    <recommendedName>
        <fullName evidence="8">ATP synthase epsilon chain</fullName>
    </recommendedName>
    <alternativeName>
        <fullName evidence="8">ATP synthase F1 sector epsilon subunit</fullName>
    </alternativeName>
    <alternativeName>
        <fullName evidence="8">F-ATPase epsilon subunit</fullName>
    </alternativeName>
</protein>
<evidence type="ECO:0000256" key="3">
    <source>
        <dbReference type="ARBA" id="ARBA00022448"/>
    </source>
</evidence>
<evidence type="ECO:0000256" key="4">
    <source>
        <dbReference type="ARBA" id="ARBA00023065"/>
    </source>
</evidence>
<keyword evidence="3 8" id="KW-0813">Transport</keyword>
<dbReference type="GO" id="GO:0005524">
    <property type="term" value="F:ATP binding"/>
    <property type="evidence" value="ECO:0007669"/>
    <property type="project" value="UniProtKB-UniRule"/>
</dbReference>
<evidence type="ECO:0000256" key="1">
    <source>
        <dbReference type="ARBA" id="ARBA00004202"/>
    </source>
</evidence>
<dbReference type="NCBIfam" id="TIGR01216">
    <property type="entry name" value="ATP_synt_epsi"/>
    <property type="match status" value="1"/>
</dbReference>
<keyword evidence="8" id="KW-0375">Hydrogen ion transport</keyword>
<keyword evidence="8" id="KW-1003">Cell membrane</keyword>
<dbReference type="PANTHER" id="PTHR13822:SF10">
    <property type="entry name" value="ATP SYNTHASE EPSILON CHAIN, CHLOROPLASTIC"/>
    <property type="match status" value="1"/>
</dbReference>
<sequence>MAHLEVDLVAADRKVWSGEARMVSAPAADGEIGILPGHAPVLAVLHPGAVRITPTDGSVRHVEVGSGFLSVDDDRVTVVVDSAQDGAGAASTR</sequence>
<name>A0A939RTB2_9CELL</name>
<evidence type="ECO:0000313" key="12">
    <source>
        <dbReference type="Proteomes" id="UP000664209"/>
    </source>
</evidence>
<dbReference type="PANTHER" id="PTHR13822">
    <property type="entry name" value="ATP SYNTHASE DELTA/EPSILON CHAIN"/>
    <property type="match status" value="1"/>
</dbReference>
<dbReference type="InterPro" id="IPR036771">
    <property type="entry name" value="ATPsynth_dsu/esu_N"/>
</dbReference>
<dbReference type="CDD" id="cd12152">
    <property type="entry name" value="F1-ATPase_delta"/>
    <property type="match status" value="1"/>
</dbReference>
<dbReference type="NCBIfam" id="NF009977">
    <property type="entry name" value="PRK13442.1"/>
    <property type="match status" value="1"/>
</dbReference>
<evidence type="ECO:0000256" key="8">
    <source>
        <dbReference type="HAMAP-Rule" id="MF_00530"/>
    </source>
</evidence>
<keyword evidence="4 8" id="KW-0406">Ion transport</keyword>
<dbReference type="Pfam" id="PF02823">
    <property type="entry name" value="ATP-synt_DE_N"/>
    <property type="match status" value="1"/>
</dbReference>
<comment type="subunit">
    <text evidence="8 9">F-type ATPases have 2 components, CF(1) - the catalytic core - and CF(0) - the membrane proton channel. CF(1) has five subunits: alpha(3), beta(3), gamma(1), delta(1), epsilon(1). CF(0) has three main subunits: a, b and c.</text>
</comment>
<comment type="subcellular location">
    <subcellularLocation>
        <location evidence="1 8">Cell membrane</location>
        <topology evidence="1 8">Peripheral membrane protein</topology>
    </subcellularLocation>
</comment>
<evidence type="ECO:0000256" key="2">
    <source>
        <dbReference type="ARBA" id="ARBA00005712"/>
    </source>
</evidence>
<keyword evidence="5 8" id="KW-0472">Membrane</keyword>
<dbReference type="GO" id="GO:0005886">
    <property type="term" value="C:plasma membrane"/>
    <property type="evidence" value="ECO:0007669"/>
    <property type="project" value="UniProtKB-SubCell"/>
</dbReference>
<reference evidence="11" key="1">
    <citation type="submission" date="2021-03" db="EMBL/GenBank/DDBJ databases">
        <title>Actinotalea soli sp. nov., isolated from soil.</title>
        <authorList>
            <person name="Ping W."/>
            <person name="Zhang J."/>
        </authorList>
    </citation>
    <scope>NUCLEOTIDE SEQUENCE</scope>
    <source>
        <strain evidence="11">BY-33</strain>
    </source>
</reference>